<organism evidence="5 6">
    <name type="scientific">Pikeienuella piscinae</name>
    <dbReference type="NCBI Taxonomy" id="2748098"/>
    <lineage>
        <taxon>Bacteria</taxon>
        <taxon>Pseudomonadati</taxon>
        <taxon>Pseudomonadota</taxon>
        <taxon>Alphaproteobacteria</taxon>
        <taxon>Rhodobacterales</taxon>
        <taxon>Paracoccaceae</taxon>
        <taxon>Pikeienuella</taxon>
    </lineage>
</organism>
<dbReference type="Proteomes" id="UP000503336">
    <property type="component" value="Chromosome"/>
</dbReference>
<evidence type="ECO:0000256" key="3">
    <source>
        <dbReference type="ARBA" id="ARBA00023239"/>
    </source>
</evidence>
<gene>
    <name evidence="5" type="ORF">G5B40_15020</name>
</gene>
<keyword evidence="6" id="KW-1185">Reference proteome</keyword>
<accession>A0A7L5BW48</accession>
<proteinExistence type="predicted"/>
<dbReference type="GO" id="GO:0050385">
    <property type="term" value="F:ureidoglycolate lyase activity"/>
    <property type="evidence" value="ECO:0007669"/>
    <property type="project" value="UniProtKB-EC"/>
</dbReference>
<dbReference type="Gene3D" id="2.60.120.480">
    <property type="entry name" value="Ureidoglycolate hydrolase"/>
    <property type="match status" value="1"/>
</dbReference>
<protein>
    <submittedName>
        <fullName evidence="5">Ureidoglycolate hydrolase</fullName>
    </submittedName>
</protein>
<evidence type="ECO:0000256" key="2">
    <source>
        <dbReference type="ARBA" id="ARBA00022631"/>
    </source>
</evidence>
<dbReference type="CDD" id="cd20298">
    <property type="entry name" value="cupin_UAH"/>
    <property type="match status" value="1"/>
</dbReference>
<dbReference type="InterPro" id="IPR007247">
    <property type="entry name" value="Ureidogly_lyase"/>
</dbReference>
<dbReference type="KEGG" id="hdh:G5B40_15020"/>
<dbReference type="InterPro" id="IPR024060">
    <property type="entry name" value="Ureidoglycolate_lyase_dom_sf"/>
</dbReference>
<keyword evidence="3" id="KW-0456">Lyase</keyword>
<dbReference type="AlphaFoldDB" id="A0A7L5BW48"/>
<sequence length="162" mass="17769">MSRVIRTEPLTSERFERYGDVLVPPSSAGRNFFEASLRNDRLDVGASLSLSRVEAAESFPLKALRMERHEKSSQSFVPLGPVRFLVLVAPHAAEGGPNMGEARAFLAQGGVGVTYGADVWHHPLSVFQAPAGFAVFMWRDGGPEDEEFVDIEPLTVLPMEDI</sequence>
<keyword evidence="2" id="KW-0659">Purine metabolism</keyword>
<dbReference type="Pfam" id="PF04115">
    <property type="entry name" value="Ureidogly_lyase"/>
    <property type="match status" value="1"/>
</dbReference>
<evidence type="ECO:0000256" key="1">
    <source>
        <dbReference type="ARBA" id="ARBA00011738"/>
    </source>
</evidence>
<dbReference type="PANTHER" id="PTHR21221">
    <property type="entry name" value="UREIDOGLYCOLATE HYDROLASE"/>
    <property type="match status" value="1"/>
</dbReference>
<evidence type="ECO:0000313" key="5">
    <source>
        <dbReference type="EMBL" id="QIE56630.1"/>
    </source>
</evidence>
<dbReference type="InterPro" id="IPR047233">
    <property type="entry name" value="UAH_cupin"/>
</dbReference>
<dbReference type="RefSeq" id="WP_165100132.1">
    <property type="nucleotide sequence ID" value="NZ_CP049056.1"/>
</dbReference>
<comment type="subunit">
    <text evidence="1">Homodimer.</text>
</comment>
<keyword evidence="5" id="KW-0378">Hydrolase</keyword>
<dbReference type="SUPFAM" id="SSF51182">
    <property type="entry name" value="RmlC-like cupins"/>
    <property type="match status" value="1"/>
</dbReference>
<evidence type="ECO:0000313" key="6">
    <source>
        <dbReference type="Proteomes" id="UP000503336"/>
    </source>
</evidence>
<reference evidence="5 6" key="1">
    <citation type="submission" date="2020-02" db="EMBL/GenBank/DDBJ databases">
        <title>complete genome sequence of Rhodobacteraceae bacterium.</title>
        <authorList>
            <person name="Park J."/>
            <person name="Kim Y.-S."/>
            <person name="Kim K.-H."/>
        </authorList>
    </citation>
    <scope>NUCLEOTIDE SEQUENCE [LARGE SCALE GENOMIC DNA]</scope>
    <source>
        <strain evidence="5 6">RR4-56</strain>
    </source>
</reference>
<evidence type="ECO:0000256" key="4">
    <source>
        <dbReference type="ARBA" id="ARBA00047684"/>
    </source>
</evidence>
<comment type="catalytic activity">
    <reaction evidence="4">
        <text>(S)-ureidoglycolate = urea + glyoxylate</text>
        <dbReference type="Rhea" id="RHEA:11304"/>
        <dbReference type="ChEBI" id="CHEBI:16199"/>
        <dbReference type="ChEBI" id="CHEBI:36655"/>
        <dbReference type="ChEBI" id="CHEBI:57296"/>
        <dbReference type="EC" id="4.3.2.3"/>
    </reaction>
</comment>
<dbReference type="InterPro" id="IPR011051">
    <property type="entry name" value="RmlC_Cupin_sf"/>
</dbReference>
<dbReference type="PANTHER" id="PTHR21221:SF1">
    <property type="entry name" value="UREIDOGLYCOLATE LYASE"/>
    <property type="match status" value="1"/>
</dbReference>
<dbReference type="GO" id="GO:0004848">
    <property type="term" value="F:ureidoglycolate hydrolase activity"/>
    <property type="evidence" value="ECO:0007669"/>
    <property type="project" value="InterPro"/>
</dbReference>
<dbReference type="GO" id="GO:0006144">
    <property type="term" value="P:purine nucleobase metabolic process"/>
    <property type="evidence" value="ECO:0007669"/>
    <property type="project" value="UniProtKB-KW"/>
</dbReference>
<dbReference type="EMBL" id="CP049056">
    <property type="protein sequence ID" value="QIE56630.1"/>
    <property type="molecule type" value="Genomic_DNA"/>
</dbReference>
<dbReference type="GO" id="GO:0000256">
    <property type="term" value="P:allantoin catabolic process"/>
    <property type="evidence" value="ECO:0007669"/>
    <property type="project" value="InterPro"/>
</dbReference>
<name>A0A7L5BW48_9RHOB</name>